<feature type="binding site" evidence="11">
    <location>
        <position position="222"/>
    </location>
    <ligand>
        <name>FMN</name>
        <dbReference type="ChEBI" id="CHEBI:58210"/>
    </ligand>
</feature>
<dbReference type="CDD" id="cd02811">
    <property type="entry name" value="IDI-2_FMN"/>
    <property type="match status" value="1"/>
</dbReference>
<evidence type="ECO:0000259" key="12">
    <source>
        <dbReference type="Pfam" id="PF01070"/>
    </source>
</evidence>
<evidence type="ECO:0000256" key="10">
    <source>
        <dbReference type="ARBA" id="ARBA00025810"/>
    </source>
</evidence>
<organism evidence="13 14">
    <name type="scientific">Candidatus Lokiarchaeum ossiferum</name>
    <dbReference type="NCBI Taxonomy" id="2951803"/>
    <lineage>
        <taxon>Archaea</taxon>
        <taxon>Promethearchaeati</taxon>
        <taxon>Promethearchaeota</taxon>
        <taxon>Promethearchaeia</taxon>
        <taxon>Promethearchaeales</taxon>
        <taxon>Promethearchaeaceae</taxon>
        <taxon>Candidatus Lokiarchaeum</taxon>
    </lineage>
</organism>
<evidence type="ECO:0000256" key="8">
    <source>
        <dbReference type="ARBA" id="ARBA00023229"/>
    </source>
</evidence>
<keyword evidence="6 11" id="KW-0460">Magnesium</keyword>
<keyword evidence="5 11" id="KW-0479">Metal-binding</keyword>
<evidence type="ECO:0000256" key="4">
    <source>
        <dbReference type="ARBA" id="ARBA00022643"/>
    </source>
</evidence>
<evidence type="ECO:0000256" key="9">
    <source>
        <dbReference type="ARBA" id="ARBA00023235"/>
    </source>
</evidence>
<feature type="binding site" evidence="11">
    <location>
        <position position="192"/>
    </location>
    <ligand>
        <name>FMN</name>
        <dbReference type="ChEBI" id="CHEBI:58210"/>
    </ligand>
</feature>
<accession>A0ABY6HXL9</accession>
<feature type="binding site" evidence="11">
    <location>
        <begin position="297"/>
        <end position="298"/>
    </location>
    <ligand>
        <name>FMN</name>
        <dbReference type="ChEBI" id="CHEBI:58210"/>
    </ligand>
</feature>
<dbReference type="InterPro" id="IPR013785">
    <property type="entry name" value="Aldolase_TIM"/>
</dbReference>
<dbReference type="HAMAP" id="MF_00354">
    <property type="entry name" value="Idi_2"/>
    <property type="match status" value="1"/>
</dbReference>
<feature type="binding site" evidence="11">
    <location>
        <position position="125"/>
    </location>
    <ligand>
        <name>FMN</name>
        <dbReference type="ChEBI" id="CHEBI:58210"/>
    </ligand>
</feature>
<evidence type="ECO:0000256" key="3">
    <source>
        <dbReference type="ARBA" id="ARBA00022630"/>
    </source>
</evidence>
<comment type="subcellular location">
    <subcellularLocation>
        <location evidence="11">Cytoplasm</location>
    </subcellularLocation>
</comment>
<comment type="catalytic activity">
    <reaction evidence="11">
        <text>isopentenyl diphosphate = dimethylallyl diphosphate</text>
        <dbReference type="Rhea" id="RHEA:23284"/>
        <dbReference type="ChEBI" id="CHEBI:57623"/>
        <dbReference type="ChEBI" id="CHEBI:128769"/>
        <dbReference type="EC" id="5.3.3.2"/>
    </reaction>
</comment>
<proteinExistence type="inferred from homology"/>
<dbReference type="Proteomes" id="UP001208689">
    <property type="component" value="Chromosome"/>
</dbReference>
<evidence type="ECO:0000256" key="5">
    <source>
        <dbReference type="ARBA" id="ARBA00022723"/>
    </source>
</evidence>
<feature type="binding site" evidence="11">
    <location>
        <begin position="66"/>
        <end position="68"/>
    </location>
    <ligand>
        <name>FMN</name>
        <dbReference type="ChEBI" id="CHEBI:58210"/>
    </ligand>
</feature>
<comment type="subunit">
    <text evidence="10 11">Homooctamer. Dimer of tetramers.</text>
</comment>
<dbReference type="EC" id="5.3.3.2" evidence="11"/>
<feature type="binding site" evidence="11">
    <location>
        <begin position="8"/>
        <end position="9"/>
    </location>
    <ligand>
        <name>substrate</name>
    </ligand>
</feature>
<dbReference type="InterPro" id="IPR011179">
    <property type="entry name" value="IPdP_isomerase"/>
</dbReference>
<keyword evidence="9 11" id="KW-0413">Isomerase</keyword>
<dbReference type="SUPFAM" id="SSF51395">
    <property type="entry name" value="FMN-linked oxidoreductases"/>
    <property type="match status" value="1"/>
</dbReference>
<keyword evidence="3 11" id="KW-0285">Flavoprotein</keyword>
<name>A0ABY6HXL9_9ARCH</name>
<protein>
    <recommendedName>
        <fullName evidence="11">Isopentenyl-diphosphate delta-isomerase</fullName>
        <shortName evidence="11">IPP isomerase</shortName>
        <ecNumber evidence="11">5.3.3.2</ecNumber>
    </recommendedName>
    <alternativeName>
        <fullName evidence="11">Isopentenyl diphosphate:dimethylallyl diphosphate isomerase</fullName>
    </alternativeName>
    <alternativeName>
        <fullName evidence="11">Isopentenyl pyrophosphate isomerase</fullName>
    </alternativeName>
    <alternativeName>
        <fullName evidence="11">Type 2 isopentenyl diphosphate isomerase</fullName>
        <shortName evidence="11">IDI-2</shortName>
    </alternativeName>
</protein>
<comment type="cofactor">
    <cofactor evidence="11">
        <name>Mg(2+)</name>
        <dbReference type="ChEBI" id="CHEBI:18420"/>
    </cofactor>
</comment>
<evidence type="ECO:0000256" key="6">
    <source>
        <dbReference type="ARBA" id="ARBA00022842"/>
    </source>
</evidence>
<comment type="similarity">
    <text evidence="11">Belongs to the IPP isomerase type 2 family.</text>
</comment>
<keyword evidence="2 11" id="KW-0963">Cytoplasm</keyword>
<keyword evidence="7 11" id="KW-0521">NADP</keyword>
<evidence type="ECO:0000313" key="13">
    <source>
        <dbReference type="EMBL" id="UYP47311.1"/>
    </source>
</evidence>
<sequence length="356" mass="39591">MKTTILDRKDKHIEIAQTQQVESNNKSWFKYIEFIHQAIPNFEFEEINTSITFLNKNLRIPLVIEALTGGTEKGKEINKILANVAEEKKIAMMVGSQRVALEHPESYMSFKIARNVAPTIPLIANIGIAQIVRYSDISPIEKIIKMIDADALAIHLNSLQEIIQPEGDRIYGSGFNKIIELRDELEIPIIIKETGAGISKEIAQKLFNNGIEIIDVAGAGGTSFSVIENHRTKSKQISYGHDNLNPFSDWGIPTAASILEVKSVSNPKNFIIGSGGIRSGIDIAKAISIGADMGGIALPFIQLIKNGPKEINEYISKLERDLKRVMLLTGSKNLKELQNIPKIIYPPLETWKNNRI</sequence>
<feature type="binding site" evidence="11">
    <location>
        <position position="161"/>
    </location>
    <ligand>
        <name>Mg(2+)</name>
        <dbReference type="ChEBI" id="CHEBI:18420"/>
    </ligand>
</feature>
<feature type="binding site" evidence="11">
    <location>
        <begin position="276"/>
        <end position="278"/>
    </location>
    <ligand>
        <name>FMN</name>
        <dbReference type="ChEBI" id="CHEBI:58210"/>
    </ligand>
</feature>
<comment type="cofactor">
    <cofactor evidence="11">
        <name>NADPH</name>
        <dbReference type="ChEBI" id="CHEBI:57783"/>
    </cofactor>
</comment>
<evidence type="ECO:0000256" key="1">
    <source>
        <dbReference type="ARBA" id="ARBA00001917"/>
    </source>
</evidence>
<evidence type="ECO:0000256" key="11">
    <source>
        <dbReference type="HAMAP-Rule" id="MF_00354"/>
    </source>
</evidence>
<dbReference type="InterPro" id="IPR000262">
    <property type="entry name" value="FMN-dep_DH"/>
</dbReference>
<evidence type="ECO:0000256" key="2">
    <source>
        <dbReference type="ARBA" id="ARBA00022490"/>
    </source>
</evidence>
<comment type="function">
    <text evidence="11">Involved in the biosynthesis of isoprenoids. Catalyzes the 1,3-allylic rearrangement of the homoallylic substrate isopentenyl (IPP) to its allylic isomer, dimethylallyl diphosphate (DMAPP).</text>
</comment>
<dbReference type="EMBL" id="CP104013">
    <property type="protein sequence ID" value="UYP47311.1"/>
    <property type="molecule type" value="Genomic_DNA"/>
</dbReference>
<evidence type="ECO:0000313" key="14">
    <source>
        <dbReference type="Proteomes" id="UP001208689"/>
    </source>
</evidence>
<dbReference type="Pfam" id="PF01070">
    <property type="entry name" value="FMN_dh"/>
    <property type="match status" value="1"/>
</dbReference>
<dbReference type="PANTHER" id="PTHR43665">
    <property type="entry name" value="ISOPENTENYL-DIPHOSPHATE DELTA-ISOMERASE"/>
    <property type="match status" value="1"/>
</dbReference>
<gene>
    <name evidence="11" type="primary">fni</name>
    <name evidence="13" type="ORF">NEF87_003596</name>
</gene>
<comment type="caution">
    <text evidence="11">Lacks conserved residue(s) required for the propagation of feature annotation.</text>
</comment>
<comment type="cofactor">
    <cofactor evidence="1 11">
        <name>FMN</name>
        <dbReference type="ChEBI" id="CHEBI:58210"/>
    </cofactor>
</comment>
<keyword evidence="14" id="KW-1185">Reference proteome</keyword>
<feature type="binding site" evidence="11">
    <location>
        <position position="160"/>
    </location>
    <ligand>
        <name>substrate</name>
    </ligand>
</feature>
<keyword evidence="4 11" id="KW-0288">FMN</keyword>
<dbReference type="GO" id="GO:0004452">
    <property type="term" value="F:isopentenyl-diphosphate delta-isomerase activity"/>
    <property type="evidence" value="ECO:0007669"/>
    <property type="project" value="UniProtKB-EC"/>
</dbReference>
<keyword evidence="8 11" id="KW-0414">Isoprene biosynthesis</keyword>
<dbReference type="PANTHER" id="PTHR43665:SF1">
    <property type="entry name" value="ISOPENTENYL-DIPHOSPHATE DELTA-ISOMERASE"/>
    <property type="match status" value="1"/>
</dbReference>
<dbReference type="Gene3D" id="3.20.20.70">
    <property type="entry name" value="Aldolase class I"/>
    <property type="match status" value="1"/>
</dbReference>
<feature type="binding site" evidence="11">
    <location>
        <position position="96"/>
    </location>
    <ligand>
        <name>FMN</name>
        <dbReference type="ChEBI" id="CHEBI:58210"/>
    </ligand>
</feature>
<feature type="domain" description="FMN-dependent dehydrogenase" evidence="12">
    <location>
        <begin position="175"/>
        <end position="338"/>
    </location>
</feature>
<evidence type="ECO:0000256" key="7">
    <source>
        <dbReference type="ARBA" id="ARBA00022857"/>
    </source>
</evidence>
<dbReference type="NCBIfam" id="TIGR02151">
    <property type="entry name" value="IPP_isom_2"/>
    <property type="match status" value="1"/>
</dbReference>
<feature type="binding site" evidence="11">
    <location>
        <begin position="96"/>
        <end position="98"/>
    </location>
    <ligand>
        <name>substrate</name>
    </ligand>
</feature>
<dbReference type="PIRSF" id="PIRSF003314">
    <property type="entry name" value="IPP_isomerase"/>
    <property type="match status" value="1"/>
</dbReference>
<reference evidence="13" key="1">
    <citation type="submission" date="2022-09" db="EMBL/GenBank/DDBJ databases">
        <title>Actin cytoskeleton and complex cell architecture in an #Asgard archaeon.</title>
        <authorList>
            <person name="Ponce Toledo R.I."/>
            <person name="Schleper C."/>
            <person name="Rodrigues Oliveira T."/>
            <person name="Wollweber F."/>
            <person name="Xu J."/>
            <person name="Rittmann S."/>
            <person name="Klingl A."/>
            <person name="Pilhofer M."/>
        </authorList>
    </citation>
    <scope>NUCLEOTIDE SEQUENCE</scope>
    <source>
        <strain evidence="13">B-35</strain>
    </source>
</reference>